<evidence type="ECO:0000256" key="4">
    <source>
        <dbReference type="ARBA" id="ARBA00022719"/>
    </source>
</evidence>
<evidence type="ECO:0000256" key="10">
    <source>
        <dbReference type="SAM" id="Phobius"/>
    </source>
</evidence>
<dbReference type="CDD" id="cd12921">
    <property type="entry name" value="VKOR_4"/>
    <property type="match status" value="1"/>
</dbReference>
<dbReference type="RefSeq" id="WP_349225383.1">
    <property type="nucleotide sequence ID" value="NZ_JBBNFG020000006.1"/>
</dbReference>
<proteinExistence type="inferred from homology"/>
<evidence type="ECO:0000256" key="5">
    <source>
        <dbReference type="ARBA" id="ARBA00022989"/>
    </source>
</evidence>
<evidence type="ECO:0000313" key="12">
    <source>
        <dbReference type="EMBL" id="MEQ2506873.1"/>
    </source>
</evidence>
<feature type="transmembrane region" description="Helical" evidence="10">
    <location>
        <begin position="208"/>
        <end position="230"/>
    </location>
</feature>
<keyword evidence="8" id="KW-1015">Disulfide bond</keyword>
<keyword evidence="3 10" id="KW-0812">Transmembrane</keyword>
<keyword evidence="4" id="KW-0874">Quinone</keyword>
<dbReference type="Gene3D" id="1.20.1440.130">
    <property type="entry name" value="VKOR domain"/>
    <property type="match status" value="1"/>
</dbReference>
<evidence type="ECO:0000256" key="9">
    <source>
        <dbReference type="ARBA" id="ARBA00023284"/>
    </source>
</evidence>
<evidence type="ECO:0000259" key="11">
    <source>
        <dbReference type="Pfam" id="PF07884"/>
    </source>
</evidence>
<evidence type="ECO:0000256" key="3">
    <source>
        <dbReference type="ARBA" id="ARBA00022692"/>
    </source>
</evidence>
<comment type="similarity">
    <text evidence="2">Belongs to the VKOR family.</text>
</comment>
<comment type="caution">
    <text evidence="12">The sequence shown here is derived from an EMBL/GenBank/DDBJ whole genome shotgun (WGS) entry which is preliminary data.</text>
</comment>
<evidence type="ECO:0000256" key="1">
    <source>
        <dbReference type="ARBA" id="ARBA00004141"/>
    </source>
</evidence>
<reference evidence="12 13" key="1">
    <citation type="submission" date="2024-04" db="EMBL/GenBank/DDBJ databases">
        <title>Human intestinal bacterial collection.</title>
        <authorList>
            <person name="Pauvert C."/>
            <person name="Hitch T.C.A."/>
            <person name="Clavel T."/>
        </authorList>
    </citation>
    <scope>NUCLEOTIDE SEQUENCE [LARGE SCALE GENOMIC DNA]</scope>
    <source>
        <strain evidence="12 13">CLA-AA-H174</strain>
    </source>
</reference>
<protein>
    <submittedName>
        <fullName evidence="12">Vitamin K epoxide reductase family protein</fullName>
    </submittedName>
</protein>
<organism evidence="12 13">
    <name type="scientific">Segatella sinensis</name>
    <dbReference type="NCBI Taxonomy" id="3085167"/>
    <lineage>
        <taxon>Bacteria</taxon>
        <taxon>Pseudomonadati</taxon>
        <taxon>Bacteroidota</taxon>
        <taxon>Bacteroidia</taxon>
        <taxon>Bacteroidales</taxon>
        <taxon>Prevotellaceae</taxon>
        <taxon>Segatella</taxon>
    </lineage>
</organism>
<comment type="subcellular location">
    <subcellularLocation>
        <location evidence="1">Membrane</location>
        <topology evidence="1">Multi-pass membrane protein</topology>
    </subcellularLocation>
</comment>
<accession>A0ABV1FUQ4</accession>
<dbReference type="InterPro" id="IPR012932">
    <property type="entry name" value="VKOR"/>
</dbReference>
<feature type="transmembrane region" description="Helical" evidence="10">
    <location>
        <begin position="263"/>
        <end position="284"/>
    </location>
</feature>
<dbReference type="Pfam" id="PF07884">
    <property type="entry name" value="VKOR"/>
    <property type="match status" value="1"/>
</dbReference>
<feature type="transmembrane region" description="Helical" evidence="10">
    <location>
        <begin position="136"/>
        <end position="169"/>
    </location>
</feature>
<name>A0ABV1FUQ4_9BACT</name>
<dbReference type="EMBL" id="JBBNGE010000002">
    <property type="protein sequence ID" value="MEQ2506873.1"/>
    <property type="molecule type" value="Genomic_DNA"/>
</dbReference>
<keyword evidence="9" id="KW-0676">Redox-active center</keyword>
<keyword evidence="6" id="KW-0560">Oxidoreductase</keyword>
<keyword evidence="5 10" id="KW-1133">Transmembrane helix</keyword>
<sequence length="500" mass="56852">MLTDVMVKYCKMLKPSVKVQEVRLFLESSPCYPSLSSVIDTLLFIGVKAKAVKTDVLNFDEVQSPFLVHLVINGEQVLAIAKSANNTQQLYLYSLKEQKWIVKSIDKLREIWDGIIIFPVGLKQESIRKVSYGKMLSLLIFLAISVGALPIALPSLVSILGLAFSLFLYLKEERNAPTSVTRMCHIGKTVDCDKVIKSNYATIGTIRLVDLSIAYFASQLMVILLSIVSMSSVDIYAIYMPSVIGCLPILAYTVFAQLKIKRICLFCALLQMCLVIEATIALFHKGNIDLSLLVSEGILFFFFLAILWQDHRYKMLKNREEQTKCSLLKFKRDHDILQKRSKRLVLCPDAISIIGNQATDEIVLFLSPECPHCRQALFELMEYMNSNSVCPYNIKLIIASMNKEIAETARNWISLYLTKAIEFKIMLRMWAKGKQLSDFPTFDFLILQKAGLLMQKFQEVAIKNNIHSYPMIAINGILLSEDYSSSDIKYIMIDHIIRKK</sequence>
<dbReference type="Gene3D" id="3.90.70.10">
    <property type="entry name" value="Cysteine proteinases"/>
    <property type="match status" value="1"/>
</dbReference>
<feature type="transmembrane region" description="Helical" evidence="10">
    <location>
        <begin position="290"/>
        <end position="308"/>
    </location>
</feature>
<evidence type="ECO:0000313" key="13">
    <source>
        <dbReference type="Proteomes" id="UP001465717"/>
    </source>
</evidence>
<feature type="transmembrane region" description="Helical" evidence="10">
    <location>
        <begin position="236"/>
        <end position="256"/>
    </location>
</feature>
<evidence type="ECO:0000256" key="8">
    <source>
        <dbReference type="ARBA" id="ARBA00023157"/>
    </source>
</evidence>
<keyword evidence="7 10" id="KW-0472">Membrane</keyword>
<dbReference type="InterPro" id="IPR036249">
    <property type="entry name" value="Thioredoxin-like_sf"/>
</dbReference>
<evidence type="ECO:0000256" key="7">
    <source>
        <dbReference type="ARBA" id="ARBA00023136"/>
    </source>
</evidence>
<dbReference type="Proteomes" id="UP001465717">
    <property type="component" value="Unassembled WGS sequence"/>
</dbReference>
<gene>
    <name evidence="12" type="ORF">AAAT87_01080</name>
</gene>
<feature type="domain" description="Vitamin K epoxide reductase" evidence="11">
    <location>
        <begin position="156"/>
        <end position="279"/>
    </location>
</feature>
<keyword evidence="13" id="KW-1185">Reference proteome</keyword>
<dbReference type="SUPFAM" id="SSF52833">
    <property type="entry name" value="Thioredoxin-like"/>
    <property type="match status" value="1"/>
</dbReference>
<dbReference type="InterPro" id="IPR038354">
    <property type="entry name" value="VKOR_sf"/>
</dbReference>
<evidence type="ECO:0000256" key="2">
    <source>
        <dbReference type="ARBA" id="ARBA00006214"/>
    </source>
</evidence>
<evidence type="ECO:0000256" key="6">
    <source>
        <dbReference type="ARBA" id="ARBA00023002"/>
    </source>
</evidence>